<feature type="domain" description="DTW" evidence="6">
    <location>
        <begin position="8"/>
        <end position="204"/>
    </location>
</feature>
<evidence type="ECO:0000256" key="1">
    <source>
        <dbReference type="ARBA" id="ARBA00012386"/>
    </source>
</evidence>
<dbReference type="RefSeq" id="WP_193112846.1">
    <property type="nucleotide sequence ID" value="NZ_CP041165.1"/>
</dbReference>
<sequence length="219" mass="25678">MKCTYYGDREKCYKCYRPKSSCMCKYCEKLDTDTKFVILMHPKEFKKVKNNTGHFTHQSLTNSELFVGIDFSNNNRINEIIATHESYILFPSEDAINLSETNPKHSEKPLAIFIIDSTWACTKKIFTLSENLKNLQHMSFTTTKTSQYEIKIQPDEAYLSTIESTQVVLEALNDWKIEEFSKESLERFTTPFLKMIEYQKELIANPKSHAVRFKRYTNS</sequence>
<evidence type="ECO:0000256" key="2">
    <source>
        <dbReference type="ARBA" id="ARBA00022679"/>
    </source>
</evidence>
<dbReference type="EMBL" id="CP041165">
    <property type="protein sequence ID" value="QOP41530.1"/>
    <property type="molecule type" value="Genomic_DNA"/>
</dbReference>
<organism evidence="7 8">
    <name type="scientific">Sulfurimonas marina</name>
    <dbReference type="NCBI Taxonomy" id="2590551"/>
    <lineage>
        <taxon>Bacteria</taxon>
        <taxon>Pseudomonadati</taxon>
        <taxon>Campylobacterota</taxon>
        <taxon>Epsilonproteobacteria</taxon>
        <taxon>Campylobacterales</taxon>
        <taxon>Sulfurimonadaceae</taxon>
        <taxon>Sulfurimonas</taxon>
    </lineage>
</organism>
<dbReference type="SMART" id="SM01144">
    <property type="entry name" value="DTW"/>
    <property type="match status" value="1"/>
</dbReference>
<dbReference type="KEGG" id="smax:FJR03_07140"/>
<dbReference type="InterPro" id="IPR005636">
    <property type="entry name" value="DTW"/>
</dbReference>
<keyword evidence="3" id="KW-0949">S-adenosyl-L-methionine</keyword>
<comment type="similarity">
    <text evidence="5">Belongs to the TDD superfamily. DTWD2 family.</text>
</comment>
<proteinExistence type="inferred from homology"/>
<dbReference type="Proteomes" id="UP000593910">
    <property type="component" value="Chromosome"/>
</dbReference>
<name>A0A7M1AVT4_9BACT</name>
<dbReference type="PANTHER" id="PTHR21392:SF0">
    <property type="entry name" value="TRNA-URIDINE AMINOCARBOXYPROPYLTRANSFERASE 2"/>
    <property type="match status" value="1"/>
</dbReference>
<dbReference type="Pfam" id="PF03942">
    <property type="entry name" value="DTW"/>
    <property type="match status" value="1"/>
</dbReference>
<evidence type="ECO:0000256" key="5">
    <source>
        <dbReference type="ARBA" id="ARBA00034489"/>
    </source>
</evidence>
<evidence type="ECO:0000256" key="4">
    <source>
        <dbReference type="ARBA" id="ARBA00022694"/>
    </source>
</evidence>
<reference evidence="7 8" key="1">
    <citation type="submission" date="2019-06" db="EMBL/GenBank/DDBJ databases">
        <title>Sulfurimonas gotlandica sp. nov., a chemoautotrophic and psychrotolerant epsilonproteobacterium isolated from a pelagic redoxcline, and an emended description of the genus Sulfurimonas.</title>
        <authorList>
            <person name="Wang S."/>
            <person name="Jiang L."/>
            <person name="Shao Z."/>
        </authorList>
    </citation>
    <scope>NUCLEOTIDE SEQUENCE [LARGE SCALE GENOMIC DNA]</scope>
    <source>
        <strain evidence="7 8">B2</strain>
    </source>
</reference>
<keyword evidence="8" id="KW-1185">Reference proteome</keyword>
<evidence type="ECO:0000259" key="6">
    <source>
        <dbReference type="SMART" id="SM01144"/>
    </source>
</evidence>
<keyword evidence="2" id="KW-0808">Transferase</keyword>
<dbReference type="GO" id="GO:0008033">
    <property type="term" value="P:tRNA processing"/>
    <property type="evidence" value="ECO:0007669"/>
    <property type="project" value="UniProtKB-KW"/>
</dbReference>
<protein>
    <recommendedName>
        <fullName evidence="1">tRNA-uridine aminocarboxypropyltransferase</fullName>
        <ecNumber evidence="1">2.5.1.25</ecNumber>
    </recommendedName>
</protein>
<gene>
    <name evidence="7" type="ORF">FJR03_07140</name>
</gene>
<dbReference type="PANTHER" id="PTHR21392">
    <property type="entry name" value="TRNA-URIDINE AMINOCARBOXYPROPYLTRANSFERASE 2"/>
    <property type="match status" value="1"/>
</dbReference>
<dbReference type="GO" id="GO:0016432">
    <property type="term" value="F:tRNA-uridine aminocarboxypropyltransferase activity"/>
    <property type="evidence" value="ECO:0007669"/>
    <property type="project" value="UniProtKB-EC"/>
</dbReference>
<evidence type="ECO:0000313" key="8">
    <source>
        <dbReference type="Proteomes" id="UP000593910"/>
    </source>
</evidence>
<keyword evidence="4" id="KW-0819">tRNA processing</keyword>
<dbReference type="AlphaFoldDB" id="A0A7M1AVT4"/>
<dbReference type="InterPro" id="IPR039262">
    <property type="entry name" value="DTWD2/TAPT"/>
</dbReference>
<evidence type="ECO:0000313" key="7">
    <source>
        <dbReference type="EMBL" id="QOP41530.1"/>
    </source>
</evidence>
<dbReference type="EC" id="2.5.1.25" evidence="1"/>
<accession>A0A7M1AVT4</accession>
<evidence type="ECO:0000256" key="3">
    <source>
        <dbReference type="ARBA" id="ARBA00022691"/>
    </source>
</evidence>